<feature type="domain" description="Heparan-alpha-glucosaminide N-acetyltransferase catalytic" evidence="2">
    <location>
        <begin position="17"/>
        <end position="243"/>
    </location>
</feature>
<feature type="transmembrane region" description="Helical" evidence="1">
    <location>
        <begin position="124"/>
        <end position="144"/>
    </location>
</feature>
<reference evidence="3" key="1">
    <citation type="journal article" date="2003" name="Mol. Microbiol.">
        <title>Acidobacteria form a coherent but highly diverse group within the bacterial domain: evidence from environmental genomics.</title>
        <authorList>
            <person name="Quaiser A."/>
            <person name="Ochsenreiter T."/>
            <person name="Lanz C."/>
            <person name="Schuster S.C."/>
            <person name="Treusch A.H."/>
            <person name="Eck J."/>
            <person name="Schleper C."/>
        </authorList>
    </citation>
    <scope>NUCLEOTIDE SEQUENCE</scope>
</reference>
<protein>
    <recommendedName>
        <fullName evidence="2">Heparan-alpha-glucosaminide N-acetyltransferase catalytic domain-containing protein</fullName>
    </recommendedName>
</protein>
<evidence type="ECO:0000259" key="2">
    <source>
        <dbReference type="Pfam" id="PF07786"/>
    </source>
</evidence>
<dbReference type="AlphaFoldDB" id="Q7X2V1"/>
<proteinExistence type="predicted"/>
<evidence type="ECO:0000313" key="3">
    <source>
        <dbReference type="EMBL" id="AAP58613.1"/>
    </source>
</evidence>
<organism evidence="3">
    <name type="scientific">uncultured Acidobacteriota bacterium</name>
    <dbReference type="NCBI Taxonomy" id="171953"/>
    <lineage>
        <taxon>Bacteria</taxon>
        <taxon>Pseudomonadati</taxon>
        <taxon>Acidobacteriota</taxon>
        <taxon>environmental samples</taxon>
    </lineage>
</organism>
<name>Q7X2V1_9BACT</name>
<dbReference type="InterPro" id="IPR012429">
    <property type="entry name" value="HGSNAT_cat"/>
</dbReference>
<keyword evidence="1" id="KW-1133">Transmembrane helix</keyword>
<sequence>MDKAEPQGVNSERGRQRIDSIDLLRGIVMVIMMLDHTRDFVHYSGYLFDPTDLTKTTVALFLTRWITHYCAPVFVFLAGTGAYLQLARGKRKSELSRFLITRGLWLILLEFTLVRFGASFSVDYRFLGLMQVIWVIGVSMIVLAALIHLPLSAIAAFGLAMIGLHNLLDHFHVAGWQGPGSPVPGFGAKLFMILHQSGAFPVVGFPSPVLFVLYPLIPWIGVMAAGYAFGAVYRWDAARRRRFLLMVGSAASLLFIVLRAINRYGEPSGWSRQASPAFTVLSFLNTTKYPPSLLFLLMTLGPALLALAWFEVPRRQTGDSIANKLRSFFVTFGRVPLFFYLLQWPTAHLIAVIAHLLAGKPWRFLFGGFMTGAVPPGVGFNLAIVYVCWFIGVLLLYPLCRWFAGVKARRRDWWLSYL</sequence>
<feature type="transmembrane region" description="Helical" evidence="1">
    <location>
        <begin position="331"/>
        <end position="358"/>
    </location>
</feature>
<accession>Q7X2V1</accession>
<feature type="transmembrane region" description="Helical" evidence="1">
    <location>
        <begin position="211"/>
        <end position="231"/>
    </location>
</feature>
<dbReference type="PANTHER" id="PTHR40407:SF1">
    <property type="entry name" value="HEPARAN-ALPHA-GLUCOSAMINIDE N-ACETYLTRANSFERASE CATALYTIC DOMAIN-CONTAINING PROTEIN"/>
    <property type="match status" value="1"/>
</dbReference>
<feature type="transmembrane region" description="Helical" evidence="1">
    <location>
        <begin position="243"/>
        <end position="261"/>
    </location>
</feature>
<keyword evidence="1" id="KW-0812">Transmembrane</keyword>
<dbReference type="EMBL" id="AH012920">
    <property type="protein sequence ID" value="AAP58613.1"/>
    <property type="molecule type" value="Genomic_DNA"/>
</dbReference>
<keyword evidence="1" id="KW-0472">Membrane</keyword>
<dbReference type="PANTHER" id="PTHR40407">
    <property type="entry name" value="MEMBRANE PROTEIN-LIKE PROTEIN"/>
    <property type="match status" value="1"/>
</dbReference>
<feature type="transmembrane region" description="Helical" evidence="1">
    <location>
        <begin position="378"/>
        <end position="400"/>
    </location>
</feature>
<feature type="transmembrane region" description="Helical" evidence="1">
    <location>
        <begin position="98"/>
        <end position="118"/>
    </location>
</feature>
<feature type="transmembrane region" description="Helical" evidence="1">
    <location>
        <begin position="66"/>
        <end position="86"/>
    </location>
</feature>
<dbReference type="Pfam" id="PF07786">
    <property type="entry name" value="HGSNAT_cat"/>
    <property type="match status" value="1"/>
</dbReference>
<feature type="transmembrane region" description="Helical" evidence="1">
    <location>
        <begin position="292"/>
        <end position="310"/>
    </location>
</feature>
<evidence type="ECO:0000256" key="1">
    <source>
        <dbReference type="SAM" id="Phobius"/>
    </source>
</evidence>